<reference evidence="5 6" key="1">
    <citation type="submission" date="2009-11" db="EMBL/GenBank/DDBJ databases">
        <title>Annotation of Allomyces macrogynus ATCC 38327.</title>
        <authorList>
            <consortium name="The Broad Institute Genome Sequencing Platform"/>
            <person name="Russ C."/>
            <person name="Cuomo C."/>
            <person name="Burger G."/>
            <person name="Gray M.W."/>
            <person name="Holland P.W.H."/>
            <person name="King N."/>
            <person name="Lang F.B.F."/>
            <person name="Roger A.J."/>
            <person name="Ruiz-Trillo I."/>
            <person name="Young S.K."/>
            <person name="Zeng Q."/>
            <person name="Gargeya S."/>
            <person name="Fitzgerald M."/>
            <person name="Haas B."/>
            <person name="Abouelleil A."/>
            <person name="Alvarado L."/>
            <person name="Arachchi H.M."/>
            <person name="Berlin A."/>
            <person name="Chapman S.B."/>
            <person name="Gearin G."/>
            <person name="Goldberg J."/>
            <person name="Griggs A."/>
            <person name="Gujja S."/>
            <person name="Hansen M."/>
            <person name="Heiman D."/>
            <person name="Howarth C."/>
            <person name="Larimer J."/>
            <person name="Lui A."/>
            <person name="MacDonald P.J.P."/>
            <person name="McCowen C."/>
            <person name="Montmayeur A."/>
            <person name="Murphy C."/>
            <person name="Neiman D."/>
            <person name="Pearson M."/>
            <person name="Priest M."/>
            <person name="Roberts A."/>
            <person name="Saif S."/>
            <person name="Shea T."/>
            <person name="Sisk P."/>
            <person name="Stolte C."/>
            <person name="Sykes S."/>
            <person name="Wortman J."/>
            <person name="Nusbaum C."/>
            <person name="Birren B."/>
        </authorList>
    </citation>
    <scope>NUCLEOTIDE SEQUENCE [LARGE SCALE GENOMIC DNA]</scope>
    <source>
        <strain evidence="5 6">ATCC 38327</strain>
    </source>
</reference>
<dbReference type="GO" id="GO:0016020">
    <property type="term" value="C:membrane"/>
    <property type="evidence" value="ECO:0007669"/>
    <property type="project" value="TreeGrafter"/>
</dbReference>
<dbReference type="EMBL" id="GG745331">
    <property type="protein sequence ID" value="KNE57441.1"/>
    <property type="molecule type" value="Genomic_DNA"/>
</dbReference>
<dbReference type="OrthoDB" id="37659at2759"/>
<evidence type="ECO:0000256" key="1">
    <source>
        <dbReference type="ARBA" id="ARBA00006484"/>
    </source>
</evidence>
<dbReference type="SUPFAM" id="SSF51735">
    <property type="entry name" value="NAD(P)-binding Rossmann-fold domains"/>
    <property type="match status" value="1"/>
</dbReference>
<dbReference type="AlphaFoldDB" id="A0A0L0S4T5"/>
<keyword evidence="3" id="KW-0560">Oxidoreductase</keyword>
<dbReference type="eggNOG" id="KOG1205">
    <property type="taxonomic scope" value="Eukaryota"/>
</dbReference>
<dbReference type="PANTHER" id="PTHR44196:SF3">
    <property type="entry name" value="SHORT CHAIN DEHYDROGENASE FAMILY PROTEIN"/>
    <property type="match status" value="1"/>
</dbReference>
<dbReference type="InterPro" id="IPR020904">
    <property type="entry name" value="Sc_DH/Rdtase_CS"/>
</dbReference>
<comment type="similarity">
    <text evidence="1">Belongs to the short-chain dehydrogenases/reductases (SDR) family.</text>
</comment>
<evidence type="ECO:0000313" key="5">
    <source>
        <dbReference type="EMBL" id="KNE57441.1"/>
    </source>
</evidence>
<dbReference type="PRINTS" id="PR00081">
    <property type="entry name" value="GDHRDH"/>
</dbReference>
<evidence type="ECO:0000256" key="2">
    <source>
        <dbReference type="ARBA" id="ARBA00022857"/>
    </source>
</evidence>
<keyword evidence="2" id="KW-0521">NADP</keyword>
<reference evidence="6" key="2">
    <citation type="submission" date="2009-11" db="EMBL/GenBank/DDBJ databases">
        <title>The Genome Sequence of Allomyces macrogynus strain ATCC 38327.</title>
        <authorList>
            <consortium name="The Broad Institute Genome Sequencing Platform"/>
            <person name="Russ C."/>
            <person name="Cuomo C."/>
            <person name="Shea T."/>
            <person name="Young S.K."/>
            <person name="Zeng Q."/>
            <person name="Koehrsen M."/>
            <person name="Haas B."/>
            <person name="Borodovsky M."/>
            <person name="Guigo R."/>
            <person name="Alvarado L."/>
            <person name="Berlin A."/>
            <person name="Borenstein D."/>
            <person name="Chen Z."/>
            <person name="Engels R."/>
            <person name="Freedman E."/>
            <person name="Gellesch M."/>
            <person name="Goldberg J."/>
            <person name="Griggs A."/>
            <person name="Gujja S."/>
            <person name="Heiman D."/>
            <person name="Hepburn T."/>
            <person name="Howarth C."/>
            <person name="Jen D."/>
            <person name="Larson L."/>
            <person name="Lewis B."/>
            <person name="Mehta T."/>
            <person name="Park D."/>
            <person name="Pearson M."/>
            <person name="Roberts A."/>
            <person name="Saif S."/>
            <person name="Shenoy N."/>
            <person name="Sisk P."/>
            <person name="Stolte C."/>
            <person name="Sykes S."/>
            <person name="Walk T."/>
            <person name="White J."/>
            <person name="Yandava C."/>
            <person name="Burger G."/>
            <person name="Gray M.W."/>
            <person name="Holland P.W.H."/>
            <person name="King N."/>
            <person name="Lang F.B.F."/>
            <person name="Roger A.J."/>
            <person name="Ruiz-Trillo I."/>
            <person name="Lander E."/>
            <person name="Nusbaum C."/>
        </authorList>
    </citation>
    <scope>NUCLEOTIDE SEQUENCE [LARGE SCALE GENOMIC DNA]</scope>
    <source>
        <strain evidence="6">ATCC 38327</strain>
    </source>
</reference>
<dbReference type="PANTHER" id="PTHR44196">
    <property type="entry name" value="DEHYDROGENASE/REDUCTASE SDR FAMILY MEMBER 7B"/>
    <property type="match status" value="1"/>
</dbReference>
<gene>
    <name evidence="5" type="ORF">AMAG_03154</name>
</gene>
<dbReference type="InterPro" id="IPR036291">
    <property type="entry name" value="NAD(P)-bd_dom_sf"/>
</dbReference>
<keyword evidence="6" id="KW-1185">Reference proteome</keyword>
<organism evidence="5 6">
    <name type="scientific">Allomyces macrogynus (strain ATCC 38327)</name>
    <name type="common">Allomyces javanicus var. macrogynus</name>
    <dbReference type="NCBI Taxonomy" id="578462"/>
    <lineage>
        <taxon>Eukaryota</taxon>
        <taxon>Fungi</taxon>
        <taxon>Fungi incertae sedis</taxon>
        <taxon>Blastocladiomycota</taxon>
        <taxon>Blastocladiomycetes</taxon>
        <taxon>Blastocladiales</taxon>
        <taxon>Blastocladiaceae</taxon>
        <taxon>Allomyces</taxon>
    </lineage>
</organism>
<evidence type="ECO:0000313" key="6">
    <source>
        <dbReference type="Proteomes" id="UP000054350"/>
    </source>
</evidence>
<name>A0A0L0S4T5_ALLM3</name>
<evidence type="ECO:0000256" key="4">
    <source>
        <dbReference type="SAM" id="MobiDB-lite"/>
    </source>
</evidence>
<proteinExistence type="inferred from homology"/>
<dbReference type="Pfam" id="PF00106">
    <property type="entry name" value="adh_short"/>
    <property type="match status" value="1"/>
</dbReference>
<protein>
    <recommendedName>
        <fullName evidence="7">NAD(P)-binding protein</fullName>
    </recommendedName>
</protein>
<feature type="region of interest" description="Disordered" evidence="4">
    <location>
        <begin position="293"/>
        <end position="326"/>
    </location>
</feature>
<dbReference type="PROSITE" id="PS00061">
    <property type="entry name" value="ADH_SHORT"/>
    <property type="match status" value="1"/>
</dbReference>
<evidence type="ECO:0008006" key="7">
    <source>
        <dbReference type="Google" id="ProtNLM"/>
    </source>
</evidence>
<evidence type="ECO:0000256" key="3">
    <source>
        <dbReference type="ARBA" id="ARBA00023002"/>
    </source>
</evidence>
<dbReference type="InterPro" id="IPR002347">
    <property type="entry name" value="SDR_fam"/>
</dbReference>
<dbReference type="STRING" id="578462.A0A0L0S4T5"/>
<dbReference type="Proteomes" id="UP000054350">
    <property type="component" value="Unassembled WGS sequence"/>
</dbReference>
<dbReference type="GO" id="GO:0016491">
    <property type="term" value="F:oxidoreductase activity"/>
    <property type="evidence" value="ECO:0007669"/>
    <property type="project" value="UniProtKB-KW"/>
</dbReference>
<sequence length="326" mass="34812">MTMPRADLYPSYFITGASSGIGRDLALDLARRARAANVPVALAITARREVALRDLREELLGVHPRCMVVVKPLDVKSGIDAIRSVINECHDALGPLHCFVANAGIIKPKREIGADENYEADEAVIQTDLLSAMATIDAAVHYIKRHQINKIGPGAHIAGVSSLAGTLVVPYHSSYAVAKTGMITYLRILALETRGTGIAVSIIKPGLIHTDLTKHLGHWPFAITSEQCAAQIADQIVPPRGWRALLGGANEVYVPWFPWAIAAAAANLVPGWLYERISAVALNSAGPGGLAYTPTTEARVPGPAAGSREGEARAREVMTKGELKMQ</sequence>
<feature type="compositionally biased region" description="Basic and acidic residues" evidence="4">
    <location>
        <begin position="308"/>
        <end position="326"/>
    </location>
</feature>
<dbReference type="VEuPathDB" id="FungiDB:AMAG_03154"/>
<dbReference type="Gene3D" id="3.40.50.720">
    <property type="entry name" value="NAD(P)-binding Rossmann-like Domain"/>
    <property type="match status" value="1"/>
</dbReference>
<accession>A0A0L0S4T5</accession>